<dbReference type="RefSeq" id="WP_003415569.1">
    <property type="nucleotide sequence ID" value="NZ_ACOM01000005.1"/>
</dbReference>
<dbReference type="AlphaFoldDB" id="C4II27"/>
<dbReference type="Pfam" id="PF09393">
    <property type="entry name" value="DUF2001"/>
    <property type="match status" value="1"/>
</dbReference>
<dbReference type="InterPro" id="IPR038628">
    <property type="entry name" value="XkdM-like_sf"/>
</dbReference>
<evidence type="ECO:0000313" key="1">
    <source>
        <dbReference type="EMBL" id="EEP54927.1"/>
    </source>
</evidence>
<protein>
    <submittedName>
        <fullName evidence="1">Uncharacterized protein</fullName>
    </submittedName>
</protein>
<keyword evidence="2" id="KW-1185">Reference proteome</keyword>
<gene>
    <name evidence="1" type="ORF">CLP_2911</name>
</gene>
<dbReference type="HOGENOM" id="CLU_139219_1_0_9"/>
<dbReference type="EMBL" id="ACOM01000005">
    <property type="protein sequence ID" value="EEP54927.1"/>
    <property type="molecule type" value="Genomic_DNA"/>
</dbReference>
<proteinExistence type="predicted"/>
<reference evidence="1 2" key="1">
    <citation type="submission" date="2009-08" db="EMBL/GenBank/DDBJ databases">
        <authorList>
            <person name="Shrivastava S."/>
            <person name="Brinkac L.B."/>
            <person name="Brown J.L."/>
            <person name="Bruce D.B."/>
            <person name="Detter C."/>
            <person name="Green L.D."/>
            <person name="Munk C.A."/>
            <person name="Rogers Y.C."/>
            <person name="Tapia R."/>
            <person name="Sims D.R."/>
            <person name="Smith L.A."/>
            <person name="Smith T.J."/>
            <person name="Sutton G."/>
            <person name="Brettin T."/>
        </authorList>
    </citation>
    <scope>NUCLEOTIDE SEQUENCE [LARGE SCALE GENOMIC DNA]</scope>
    <source>
        <strain evidence="2">E4 str. BoNT E BL5262</strain>
    </source>
</reference>
<dbReference type="InterPro" id="IPR018989">
    <property type="entry name" value="DUF2001"/>
</dbReference>
<evidence type="ECO:0000313" key="2">
    <source>
        <dbReference type="Proteomes" id="UP000003081"/>
    </source>
</evidence>
<dbReference type="SUPFAM" id="SSF69279">
    <property type="entry name" value="Phage tail proteins"/>
    <property type="match status" value="1"/>
</dbReference>
<comment type="caution">
    <text evidence="1">The sequence shown here is derived from an EMBL/GenBank/DDBJ whole genome shotgun (WGS) entry which is preliminary data.</text>
</comment>
<accession>C4II27</accession>
<name>C4II27_CLOBU</name>
<dbReference type="Proteomes" id="UP000003081">
    <property type="component" value="Unassembled WGS sequence"/>
</dbReference>
<organism evidence="1 2">
    <name type="scientific">Clostridium butyricum E4 str. BoNT E BL5262</name>
    <dbReference type="NCBI Taxonomy" id="632245"/>
    <lineage>
        <taxon>Bacteria</taxon>
        <taxon>Bacillati</taxon>
        <taxon>Bacillota</taxon>
        <taxon>Clostridia</taxon>
        <taxon>Eubacteriales</taxon>
        <taxon>Clostridiaceae</taxon>
        <taxon>Clostridium</taxon>
    </lineage>
</organism>
<dbReference type="eggNOG" id="ENOG5030DF7">
    <property type="taxonomic scope" value="Bacteria"/>
</dbReference>
<dbReference type="Gene3D" id="2.30.110.40">
    <property type="entry name" value="Phage tail tube protein"/>
    <property type="match status" value="1"/>
</dbReference>
<sequence length="141" mass="15346">MVNINRILKGSNGNAWVDGDLLASLKSIEAKIKGEFSDHNFCGDSATYSSFDGWSGEGSITMSKIDSVLWKKVAEAYSSGVMPDIKIITCLTDKATGKSERVALTGIVFTEFTLVGFKAKEAIEEEFPFKFNGYEILDAIA</sequence>